<evidence type="ECO:0000256" key="1">
    <source>
        <dbReference type="SAM" id="MobiDB-lite"/>
    </source>
</evidence>
<dbReference type="RefSeq" id="WP_386834771.1">
    <property type="nucleotide sequence ID" value="NZ_JBHUNP010000001.1"/>
</dbReference>
<gene>
    <name evidence="2" type="ORF">ACFSX5_15925</name>
</gene>
<feature type="compositionally biased region" description="Basic and acidic residues" evidence="1">
    <location>
        <begin position="12"/>
        <end position="43"/>
    </location>
</feature>
<protein>
    <submittedName>
        <fullName evidence="2">Uncharacterized protein</fullName>
    </submittedName>
</protein>
<evidence type="ECO:0000313" key="2">
    <source>
        <dbReference type="EMBL" id="MFD2649275.1"/>
    </source>
</evidence>
<reference evidence="3" key="1">
    <citation type="journal article" date="2019" name="Int. J. Syst. Evol. Microbiol.">
        <title>The Global Catalogue of Microorganisms (GCM) 10K type strain sequencing project: providing services to taxonomists for standard genome sequencing and annotation.</title>
        <authorList>
            <consortium name="The Broad Institute Genomics Platform"/>
            <consortium name="The Broad Institute Genome Sequencing Center for Infectious Disease"/>
            <person name="Wu L."/>
            <person name="Ma J."/>
        </authorList>
    </citation>
    <scope>NUCLEOTIDE SEQUENCE [LARGE SCALE GENOMIC DNA]</scope>
    <source>
        <strain evidence="3">CCM 7427</strain>
    </source>
</reference>
<proteinExistence type="predicted"/>
<feature type="compositionally biased region" description="Polar residues" evidence="1">
    <location>
        <begin position="1"/>
        <end position="11"/>
    </location>
</feature>
<name>A0ABW5QNP0_9HYPH</name>
<comment type="caution">
    <text evidence="2">The sequence shown here is derived from an EMBL/GenBank/DDBJ whole genome shotgun (WGS) entry which is preliminary data.</text>
</comment>
<evidence type="ECO:0000313" key="3">
    <source>
        <dbReference type="Proteomes" id="UP001597521"/>
    </source>
</evidence>
<dbReference type="Proteomes" id="UP001597521">
    <property type="component" value="Unassembled WGS sequence"/>
</dbReference>
<organism evidence="2 3">
    <name type="scientific">Devosia albogilva</name>
    <dbReference type="NCBI Taxonomy" id="429726"/>
    <lineage>
        <taxon>Bacteria</taxon>
        <taxon>Pseudomonadati</taxon>
        <taxon>Pseudomonadota</taxon>
        <taxon>Alphaproteobacteria</taxon>
        <taxon>Hyphomicrobiales</taxon>
        <taxon>Devosiaceae</taxon>
        <taxon>Devosia</taxon>
    </lineage>
</organism>
<feature type="region of interest" description="Disordered" evidence="1">
    <location>
        <begin position="1"/>
        <end position="53"/>
    </location>
</feature>
<sequence>MQDSQNQSGKPEQQDRSPARNKDQQRPKQTQSKDDLPGADGERSAGANEDTYD</sequence>
<keyword evidence="3" id="KW-1185">Reference proteome</keyword>
<dbReference type="EMBL" id="JBHUNP010000001">
    <property type="protein sequence ID" value="MFD2649275.1"/>
    <property type="molecule type" value="Genomic_DNA"/>
</dbReference>
<accession>A0ABW5QNP0</accession>